<evidence type="ECO:0000313" key="9">
    <source>
        <dbReference type="EMBL" id="CAK0783582.1"/>
    </source>
</evidence>
<evidence type="ECO:0000256" key="2">
    <source>
        <dbReference type="ARBA" id="ARBA00022598"/>
    </source>
</evidence>
<organism evidence="9 10">
    <name type="scientific">Coccomyxa viridis</name>
    <dbReference type="NCBI Taxonomy" id="1274662"/>
    <lineage>
        <taxon>Eukaryota</taxon>
        <taxon>Viridiplantae</taxon>
        <taxon>Chlorophyta</taxon>
        <taxon>core chlorophytes</taxon>
        <taxon>Trebouxiophyceae</taxon>
        <taxon>Trebouxiophyceae incertae sedis</taxon>
        <taxon>Coccomyxaceae</taxon>
        <taxon>Coccomyxa</taxon>
    </lineage>
</organism>
<keyword evidence="5 7" id="KW-0648">Protein biosynthesis</keyword>
<feature type="active site" description="Charge relay system" evidence="7">
    <location>
        <position position="179"/>
    </location>
</feature>
<dbReference type="GO" id="GO:0030956">
    <property type="term" value="C:glutamyl-tRNA(Gln) amidotransferase complex"/>
    <property type="evidence" value="ECO:0007669"/>
    <property type="project" value="UniProtKB-UniRule"/>
</dbReference>
<dbReference type="Gene3D" id="3.90.1300.10">
    <property type="entry name" value="Amidase signature (AS) domain"/>
    <property type="match status" value="1"/>
</dbReference>
<comment type="caution">
    <text evidence="9">The sequence shown here is derived from an EMBL/GenBank/DDBJ whole genome shotgun (WGS) entry which is preliminary data.</text>
</comment>
<dbReference type="InterPro" id="IPR036928">
    <property type="entry name" value="AS_sf"/>
</dbReference>
<dbReference type="GO" id="GO:0005524">
    <property type="term" value="F:ATP binding"/>
    <property type="evidence" value="ECO:0007669"/>
    <property type="project" value="UniProtKB-KW"/>
</dbReference>
<dbReference type="EMBL" id="CAUYUE010000008">
    <property type="protein sequence ID" value="CAK0783582.1"/>
    <property type="molecule type" value="Genomic_DNA"/>
</dbReference>
<keyword evidence="7" id="KW-0150">Chloroplast</keyword>
<evidence type="ECO:0000313" key="10">
    <source>
        <dbReference type="Proteomes" id="UP001314263"/>
    </source>
</evidence>
<keyword evidence="3 7" id="KW-0547">Nucleotide-binding</keyword>
<sequence>MHGRRFSPHRCSHHRVCSAAVASAMTKTSLIRKIQHDLRSRSRSAQDITQEYLAKLQAAEPKVQSFISIASKEACLAARDLDNKIALEGPDSLSPLAGVPFGIKDTLCTAGLQTTAAARVLEGYTPSYDATPVAQLKAAGGIILGKCNCDAFAMGSTNESSDYKATRNPWDLERVPGGSSGGSAAAVAAGQCVASLGSDTGGSIRQPAHFCGVVGIKPTYGRISRYGLIAYGSSLDCVGPLAGCVEDAALVLQAIAGRDMLDATSSHMPVPDFTQGLQSIDSFASRPLQGKRIGVISETVGQGVSSGVNEAFSRAARHLESLGAEVHEVSLPTSDAGLPAYYVIAMSEASSNLSRYDGIRYGVRREAANIRETYNSSRGEGLNAEVKRRILMGTYALSAGYYDAYYKRAQQVRTLVQQEMYRALSDFDALVSPAAPTTAYRLGAVKDDPLEMYKGDLMTINVNLAGLPAITVPAGFEESSEGKRLPVGLQIIGKAFGEADIIKTAHVFEQTADFAQGTAPGF</sequence>
<dbReference type="GO" id="GO:0032543">
    <property type="term" value="P:mitochondrial translation"/>
    <property type="evidence" value="ECO:0007669"/>
    <property type="project" value="UniProtKB-UniRule"/>
</dbReference>
<evidence type="ECO:0000256" key="1">
    <source>
        <dbReference type="ARBA" id="ARBA00008069"/>
    </source>
</evidence>
<dbReference type="GO" id="GO:0050567">
    <property type="term" value="F:glutaminyl-tRNA synthase (glutamine-hydrolyzing) activity"/>
    <property type="evidence" value="ECO:0007669"/>
    <property type="project" value="UniProtKB-UniRule"/>
</dbReference>
<dbReference type="HAMAP" id="MF_00120">
    <property type="entry name" value="GatA"/>
    <property type="match status" value="1"/>
</dbReference>
<comment type="similarity">
    <text evidence="1 7">Belongs to the amidase family. GatA subfamily.</text>
</comment>
<dbReference type="GO" id="GO:0005739">
    <property type="term" value="C:mitochondrion"/>
    <property type="evidence" value="ECO:0007669"/>
    <property type="project" value="UniProtKB-SubCell"/>
</dbReference>
<keyword evidence="2 7" id="KW-0436">Ligase</keyword>
<dbReference type="PROSITE" id="PS00571">
    <property type="entry name" value="AMIDASES"/>
    <property type="match status" value="1"/>
</dbReference>
<protein>
    <recommendedName>
        <fullName evidence="7">Glutamyl-tRNA(Gln) amidotransferase subunit A, chloroplastic/mitochondrial</fullName>
        <shortName evidence="7">Glu-AdT subunit A</shortName>
        <ecNumber evidence="7">6.3.5.7</ecNumber>
    </recommendedName>
</protein>
<reference evidence="9 10" key="1">
    <citation type="submission" date="2023-10" db="EMBL/GenBank/DDBJ databases">
        <authorList>
            <person name="Maclean D."/>
            <person name="Macfadyen A."/>
        </authorList>
    </citation>
    <scope>NUCLEOTIDE SEQUENCE [LARGE SCALE GENOMIC DNA]</scope>
</reference>
<dbReference type="Pfam" id="PF01425">
    <property type="entry name" value="Amidase"/>
    <property type="match status" value="1"/>
</dbReference>
<keyword evidence="7" id="KW-0934">Plastid</keyword>
<feature type="active site" description="Charge relay system" evidence="7">
    <location>
        <position position="104"/>
    </location>
</feature>
<comment type="miscellaneous">
    <text evidence="7">This protein may be expected to contain an N-terminal transit peptide but none has been predicted.</text>
</comment>
<evidence type="ECO:0000256" key="6">
    <source>
        <dbReference type="ARBA" id="ARBA00047407"/>
    </source>
</evidence>
<dbReference type="InterPro" id="IPR020556">
    <property type="entry name" value="Amidase_CS"/>
</dbReference>
<evidence type="ECO:0000256" key="5">
    <source>
        <dbReference type="ARBA" id="ARBA00022917"/>
    </source>
</evidence>
<evidence type="ECO:0000259" key="8">
    <source>
        <dbReference type="Pfam" id="PF01425"/>
    </source>
</evidence>
<dbReference type="EC" id="6.3.5.7" evidence="7"/>
<comment type="subcellular location">
    <subcellularLocation>
        <location evidence="7">Mitochondrion</location>
    </subcellularLocation>
    <subcellularLocation>
        <location evidence="7">Plastid</location>
        <location evidence="7">Chloroplast stroma</location>
    </subcellularLocation>
</comment>
<dbReference type="NCBIfam" id="TIGR00132">
    <property type="entry name" value="gatA"/>
    <property type="match status" value="1"/>
</dbReference>
<proteinExistence type="inferred from homology"/>
<dbReference type="GO" id="GO:0009570">
    <property type="term" value="C:chloroplast stroma"/>
    <property type="evidence" value="ECO:0007669"/>
    <property type="project" value="UniProtKB-SubCell"/>
</dbReference>
<accession>A0AAV1IBJ6</accession>
<dbReference type="PANTHER" id="PTHR11895">
    <property type="entry name" value="TRANSAMIDASE"/>
    <property type="match status" value="1"/>
</dbReference>
<dbReference type="InterPro" id="IPR004412">
    <property type="entry name" value="GatA"/>
</dbReference>
<dbReference type="AlphaFoldDB" id="A0AAV1IBJ6"/>
<keyword evidence="7" id="KW-0496">Mitochondrion</keyword>
<feature type="active site" description="Acyl-ester intermediate" evidence="7">
    <location>
        <position position="203"/>
    </location>
</feature>
<keyword evidence="10" id="KW-1185">Reference proteome</keyword>
<dbReference type="InterPro" id="IPR023631">
    <property type="entry name" value="Amidase_dom"/>
</dbReference>
<evidence type="ECO:0000256" key="7">
    <source>
        <dbReference type="HAMAP-Rule" id="MF_03150"/>
    </source>
</evidence>
<comment type="function">
    <text evidence="7">Allows the formation of correctly charged Gln-tRNA(Gln) through the transamidation of misacylated Glu-tRNA(Gln) in chloroplasts and mitochondria. The reaction takes place in the presence of glutamine and ATP through an activated gamma-phospho-Glu-tRNA(Gln).</text>
</comment>
<evidence type="ECO:0000256" key="3">
    <source>
        <dbReference type="ARBA" id="ARBA00022741"/>
    </source>
</evidence>
<dbReference type="InterPro" id="IPR000120">
    <property type="entry name" value="Amidase"/>
</dbReference>
<comment type="catalytic activity">
    <reaction evidence="6 7">
        <text>L-glutamyl-tRNA(Gln) + L-glutamine + ATP + H2O = L-glutaminyl-tRNA(Gln) + L-glutamate + ADP + phosphate + H(+)</text>
        <dbReference type="Rhea" id="RHEA:17521"/>
        <dbReference type="Rhea" id="RHEA-COMP:9681"/>
        <dbReference type="Rhea" id="RHEA-COMP:9684"/>
        <dbReference type="ChEBI" id="CHEBI:15377"/>
        <dbReference type="ChEBI" id="CHEBI:15378"/>
        <dbReference type="ChEBI" id="CHEBI:29985"/>
        <dbReference type="ChEBI" id="CHEBI:30616"/>
        <dbReference type="ChEBI" id="CHEBI:43474"/>
        <dbReference type="ChEBI" id="CHEBI:58359"/>
        <dbReference type="ChEBI" id="CHEBI:78520"/>
        <dbReference type="ChEBI" id="CHEBI:78521"/>
        <dbReference type="ChEBI" id="CHEBI:456216"/>
        <dbReference type="EC" id="6.3.5.7"/>
    </reaction>
</comment>
<dbReference type="GO" id="GO:0070681">
    <property type="term" value="P:glutaminyl-tRNAGln biosynthesis via transamidation"/>
    <property type="evidence" value="ECO:0007669"/>
    <property type="project" value="UniProtKB-UniRule"/>
</dbReference>
<feature type="domain" description="Amidase" evidence="8">
    <location>
        <begin position="47"/>
        <end position="500"/>
    </location>
</feature>
<dbReference type="Proteomes" id="UP001314263">
    <property type="component" value="Unassembled WGS sequence"/>
</dbReference>
<dbReference type="PANTHER" id="PTHR11895:SF7">
    <property type="entry name" value="GLUTAMYL-TRNA(GLN) AMIDOTRANSFERASE SUBUNIT A, MITOCHONDRIAL"/>
    <property type="match status" value="1"/>
</dbReference>
<dbReference type="SUPFAM" id="SSF75304">
    <property type="entry name" value="Amidase signature (AS) enzymes"/>
    <property type="match status" value="1"/>
</dbReference>
<gene>
    <name evidence="7" type="primary">GATA</name>
    <name evidence="9" type="ORF">CVIRNUC_006781</name>
</gene>
<comment type="subunit">
    <text evidence="7">Subunit of the heterotrimeric GatCAB amidotransferase (AdT) complex, composed of A, B and C subunits.</text>
</comment>
<name>A0AAV1IBJ6_9CHLO</name>
<evidence type="ECO:0000256" key="4">
    <source>
        <dbReference type="ARBA" id="ARBA00022840"/>
    </source>
</evidence>
<keyword evidence="4 7" id="KW-0067">ATP-binding</keyword>